<dbReference type="EC" id="5.2.1.8" evidence="2"/>
<evidence type="ECO:0000256" key="3">
    <source>
        <dbReference type="ARBA" id="ARBA00022729"/>
    </source>
</evidence>
<dbReference type="Proteomes" id="UP001056708">
    <property type="component" value="Chromosome"/>
</dbReference>
<dbReference type="Gene3D" id="3.10.50.40">
    <property type="match status" value="1"/>
</dbReference>
<dbReference type="PANTHER" id="PTHR47245:SF1">
    <property type="entry name" value="FOLDASE PROTEIN PRSA"/>
    <property type="match status" value="1"/>
</dbReference>
<evidence type="ECO:0000313" key="8">
    <source>
        <dbReference type="EMBL" id="USR91485.1"/>
    </source>
</evidence>
<comment type="catalytic activity">
    <reaction evidence="1">
        <text>[protein]-peptidylproline (omega=180) = [protein]-peptidylproline (omega=0)</text>
        <dbReference type="Rhea" id="RHEA:16237"/>
        <dbReference type="Rhea" id="RHEA-COMP:10747"/>
        <dbReference type="Rhea" id="RHEA-COMP:10748"/>
        <dbReference type="ChEBI" id="CHEBI:83833"/>
        <dbReference type="ChEBI" id="CHEBI:83834"/>
        <dbReference type="EC" id="5.2.1.8"/>
    </reaction>
</comment>
<evidence type="ECO:0000256" key="2">
    <source>
        <dbReference type="ARBA" id="ARBA00013194"/>
    </source>
</evidence>
<evidence type="ECO:0000256" key="5">
    <source>
        <dbReference type="ARBA" id="ARBA00023235"/>
    </source>
</evidence>
<dbReference type="EMBL" id="CP098611">
    <property type="protein sequence ID" value="USR91485.1"/>
    <property type="molecule type" value="Genomic_DNA"/>
</dbReference>
<evidence type="ECO:0000256" key="6">
    <source>
        <dbReference type="PROSITE-ProRule" id="PRU00278"/>
    </source>
</evidence>
<dbReference type="InterPro" id="IPR000297">
    <property type="entry name" value="PPIase_PpiC"/>
</dbReference>
<dbReference type="InterPro" id="IPR046357">
    <property type="entry name" value="PPIase_dom_sf"/>
</dbReference>
<protein>
    <recommendedName>
        <fullName evidence="2">peptidylprolyl isomerase</fullName>
        <ecNumber evidence="2">5.2.1.8</ecNumber>
    </recommendedName>
</protein>
<proteinExistence type="predicted"/>
<dbReference type="GO" id="GO:0016853">
    <property type="term" value="F:isomerase activity"/>
    <property type="evidence" value="ECO:0007669"/>
    <property type="project" value="UniProtKB-KW"/>
</dbReference>
<name>A0ABY5AQJ1_9CYAN</name>
<keyword evidence="4 6" id="KW-0697">Rotamase</keyword>
<keyword evidence="5 6" id="KW-0413">Isomerase</keyword>
<dbReference type="Gene3D" id="1.10.4030.10">
    <property type="entry name" value="Porin chaperone SurA, peptide-binding domain"/>
    <property type="match status" value="1"/>
</dbReference>
<dbReference type="PANTHER" id="PTHR47245">
    <property type="entry name" value="PEPTIDYLPROLYL ISOMERASE"/>
    <property type="match status" value="1"/>
</dbReference>
<dbReference type="InterPro" id="IPR027304">
    <property type="entry name" value="Trigger_fact/SurA_dom_sf"/>
</dbReference>
<evidence type="ECO:0000313" key="9">
    <source>
        <dbReference type="Proteomes" id="UP001056708"/>
    </source>
</evidence>
<reference evidence="8" key="1">
    <citation type="submission" date="2022-06" db="EMBL/GenBank/DDBJ databases">
        <title>Genome sequence of Phormidium yuhuli AB48 isolated from an industrial photobioreactor environment.</title>
        <authorList>
            <person name="Qiu Y."/>
            <person name="Noonan A.J.C."/>
            <person name="Dofher K."/>
            <person name="Koch M."/>
            <person name="Kieft B."/>
            <person name="Lin X."/>
            <person name="Ziels R.M."/>
            <person name="Hallam S.J."/>
        </authorList>
    </citation>
    <scope>NUCLEOTIDE SEQUENCE</scope>
    <source>
        <strain evidence="8">AB48</strain>
    </source>
</reference>
<evidence type="ECO:0000256" key="1">
    <source>
        <dbReference type="ARBA" id="ARBA00000971"/>
    </source>
</evidence>
<dbReference type="InterPro" id="IPR050245">
    <property type="entry name" value="PrsA_foldase"/>
</dbReference>
<dbReference type="Pfam" id="PF00639">
    <property type="entry name" value="Rotamase"/>
    <property type="match status" value="1"/>
</dbReference>
<keyword evidence="3" id="KW-0732">Signal</keyword>
<gene>
    <name evidence="8" type="ORF">NEA10_01770</name>
</gene>
<dbReference type="RefSeq" id="WP_252663502.1">
    <property type="nucleotide sequence ID" value="NZ_CP098611.1"/>
</dbReference>
<dbReference type="SUPFAM" id="SSF109998">
    <property type="entry name" value="Triger factor/SurA peptide-binding domain-like"/>
    <property type="match status" value="1"/>
</dbReference>
<organism evidence="8 9">
    <name type="scientific">Phormidium yuhuli AB48</name>
    <dbReference type="NCBI Taxonomy" id="2940671"/>
    <lineage>
        <taxon>Bacteria</taxon>
        <taxon>Bacillati</taxon>
        <taxon>Cyanobacteriota</taxon>
        <taxon>Cyanophyceae</taxon>
        <taxon>Oscillatoriophycideae</taxon>
        <taxon>Oscillatoriales</taxon>
        <taxon>Oscillatoriaceae</taxon>
        <taxon>Phormidium</taxon>
        <taxon>Phormidium yuhuli</taxon>
    </lineage>
</organism>
<evidence type="ECO:0000256" key="4">
    <source>
        <dbReference type="ARBA" id="ARBA00023110"/>
    </source>
</evidence>
<sequence>MTDNFITIDDQAISLKQAIGYLNTTGDLPKFIQRILYRHIIEQTLSHRLDVAVEPQQIEQAIVNFRVQNKLTEPAPFEEWLKSQGLTYESFQKRVSESLRVEVLKQKEISQESRKYFNDNKAALDRIVLSRIVVLAQALAKEIQQQLTNGTATFEALAKQHSVTNDSSLGGLMGTLQMGQLPPEIRGQLAGHGVGDIIGPLEVEGRYTILRIEQILPAAYEGDLRKQLEERFFAQWLQNQLKDHDIKLNIE</sequence>
<dbReference type="SUPFAM" id="SSF54534">
    <property type="entry name" value="FKBP-like"/>
    <property type="match status" value="1"/>
</dbReference>
<keyword evidence="9" id="KW-1185">Reference proteome</keyword>
<evidence type="ECO:0000259" key="7">
    <source>
        <dbReference type="PROSITE" id="PS50198"/>
    </source>
</evidence>
<dbReference type="PROSITE" id="PS50198">
    <property type="entry name" value="PPIC_PPIASE_2"/>
    <property type="match status" value="1"/>
</dbReference>
<feature type="domain" description="PpiC" evidence="7">
    <location>
        <begin position="124"/>
        <end position="214"/>
    </location>
</feature>
<accession>A0ABY5AQJ1</accession>